<name>A0A450Y9Y8_9GAMM</name>
<evidence type="ECO:0000256" key="3">
    <source>
        <dbReference type="ARBA" id="ARBA00022695"/>
    </source>
</evidence>
<dbReference type="CDD" id="cd02163">
    <property type="entry name" value="PPAT"/>
    <property type="match status" value="1"/>
</dbReference>
<evidence type="ECO:0000313" key="11">
    <source>
        <dbReference type="EMBL" id="VFK38350.1"/>
    </source>
</evidence>
<dbReference type="PANTHER" id="PTHR21342">
    <property type="entry name" value="PHOSPHOPANTETHEINE ADENYLYLTRANSFERASE"/>
    <property type="match status" value="1"/>
</dbReference>
<comment type="function">
    <text evidence="9">Reversibly transfers an adenylyl group from ATP to 4'-phosphopantetheine, yielding dephospho-CoA (dPCoA) and pyrophosphate.</text>
</comment>
<dbReference type="Gene3D" id="3.40.50.620">
    <property type="entry name" value="HUPs"/>
    <property type="match status" value="1"/>
</dbReference>
<dbReference type="EMBL" id="CAADFS010000004">
    <property type="protein sequence ID" value="VFK38350.1"/>
    <property type="molecule type" value="Genomic_DNA"/>
</dbReference>
<keyword evidence="7 9" id="KW-0173">Coenzyme A biosynthesis</keyword>
<dbReference type="UniPathway" id="UPA00241">
    <property type="reaction ID" value="UER00355"/>
</dbReference>
<comment type="similarity">
    <text evidence="9">Belongs to the bacterial CoaD family.</text>
</comment>
<feature type="binding site" evidence="9">
    <location>
        <position position="10"/>
    </location>
    <ligand>
        <name>substrate</name>
    </ligand>
</feature>
<comment type="subunit">
    <text evidence="9">Homohexamer.</text>
</comment>
<dbReference type="HAMAP" id="MF_00151">
    <property type="entry name" value="PPAT_bact"/>
    <property type="match status" value="1"/>
</dbReference>
<dbReference type="InterPro" id="IPR001980">
    <property type="entry name" value="PPAT"/>
</dbReference>
<evidence type="ECO:0000256" key="9">
    <source>
        <dbReference type="HAMAP-Rule" id="MF_00151"/>
    </source>
</evidence>
<feature type="binding site" evidence="9">
    <location>
        <position position="42"/>
    </location>
    <ligand>
        <name>substrate</name>
    </ligand>
</feature>
<dbReference type="NCBIfam" id="TIGR00125">
    <property type="entry name" value="cyt_tran_rel"/>
    <property type="match status" value="1"/>
</dbReference>
<dbReference type="GO" id="GO:0015937">
    <property type="term" value="P:coenzyme A biosynthetic process"/>
    <property type="evidence" value="ECO:0007669"/>
    <property type="project" value="UniProtKB-UniRule"/>
</dbReference>
<dbReference type="SUPFAM" id="SSF52374">
    <property type="entry name" value="Nucleotidylyl transferase"/>
    <property type="match status" value="1"/>
</dbReference>
<dbReference type="Pfam" id="PF01467">
    <property type="entry name" value="CTP_transf_like"/>
    <property type="match status" value="1"/>
</dbReference>
<dbReference type="PANTHER" id="PTHR21342:SF1">
    <property type="entry name" value="PHOSPHOPANTETHEINE ADENYLYLTRANSFERASE"/>
    <property type="match status" value="1"/>
</dbReference>
<evidence type="ECO:0000256" key="4">
    <source>
        <dbReference type="ARBA" id="ARBA00022741"/>
    </source>
</evidence>
<evidence type="ECO:0000256" key="7">
    <source>
        <dbReference type="ARBA" id="ARBA00022993"/>
    </source>
</evidence>
<evidence type="ECO:0000256" key="8">
    <source>
        <dbReference type="ARBA" id="ARBA00029346"/>
    </source>
</evidence>
<feature type="binding site" evidence="9">
    <location>
        <begin position="124"/>
        <end position="130"/>
    </location>
    <ligand>
        <name>ATP</name>
        <dbReference type="ChEBI" id="CHEBI:30616"/>
    </ligand>
</feature>
<dbReference type="AlphaFoldDB" id="A0A450Y9Y8"/>
<feature type="binding site" evidence="9">
    <location>
        <position position="18"/>
    </location>
    <ligand>
        <name>ATP</name>
        <dbReference type="ChEBI" id="CHEBI:30616"/>
    </ligand>
</feature>
<dbReference type="NCBIfam" id="TIGR01510">
    <property type="entry name" value="coaD_prev_kdtB"/>
    <property type="match status" value="1"/>
</dbReference>
<comment type="catalytic activity">
    <reaction evidence="8 9">
        <text>(R)-4'-phosphopantetheine + ATP + H(+) = 3'-dephospho-CoA + diphosphate</text>
        <dbReference type="Rhea" id="RHEA:19801"/>
        <dbReference type="ChEBI" id="CHEBI:15378"/>
        <dbReference type="ChEBI" id="CHEBI:30616"/>
        <dbReference type="ChEBI" id="CHEBI:33019"/>
        <dbReference type="ChEBI" id="CHEBI:57328"/>
        <dbReference type="ChEBI" id="CHEBI:61723"/>
        <dbReference type="EC" id="2.7.7.3"/>
    </reaction>
</comment>
<comment type="cofactor">
    <cofactor evidence="9">
        <name>Mg(2+)</name>
        <dbReference type="ChEBI" id="CHEBI:18420"/>
    </cofactor>
</comment>
<protein>
    <recommendedName>
        <fullName evidence="9">Phosphopantetheine adenylyltransferase</fullName>
        <ecNumber evidence="9">2.7.7.3</ecNumber>
    </recommendedName>
    <alternativeName>
        <fullName evidence="9">Dephospho-CoA pyrophosphorylase</fullName>
    </alternativeName>
    <alternativeName>
        <fullName evidence="9">Pantetheine-phosphate adenylyltransferase</fullName>
        <shortName evidence="9">PPAT</shortName>
    </alternativeName>
</protein>
<feature type="domain" description="Cytidyltransferase-like" evidence="10">
    <location>
        <begin position="6"/>
        <end position="134"/>
    </location>
</feature>
<keyword evidence="2 9" id="KW-0808">Transferase</keyword>
<feature type="binding site" evidence="9">
    <location>
        <begin position="89"/>
        <end position="91"/>
    </location>
    <ligand>
        <name>ATP</name>
        <dbReference type="ChEBI" id="CHEBI:30616"/>
    </ligand>
</feature>
<evidence type="ECO:0000259" key="10">
    <source>
        <dbReference type="Pfam" id="PF01467"/>
    </source>
</evidence>
<organism evidence="11">
    <name type="scientific">Candidatus Kentrum sp. TC</name>
    <dbReference type="NCBI Taxonomy" id="2126339"/>
    <lineage>
        <taxon>Bacteria</taxon>
        <taxon>Pseudomonadati</taxon>
        <taxon>Pseudomonadota</taxon>
        <taxon>Gammaproteobacteria</taxon>
        <taxon>Candidatus Kentrum</taxon>
    </lineage>
</organism>
<comment type="pathway">
    <text evidence="9">Cofactor biosynthesis; coenzyme A biosynthesis; CoA from (R)-pantothenate: step 4/5.</text>
</comment>
<evidence type="ECO:0000256" key="1">
    <source>
        <dbReference type="ARBA" id="ARBA00022490"/>
    </source>
</evidence>
<dbReference type="InterPro" id="IPR014729">
    <property type="entry name" value="Rossmann-like_a/b/a_fold"/>
</dbReference>
<evidence type="ECO:0000256" key="5">
    <source>
        <dbReference type="ARBA" id="ARBA00022840"/>
    </source>
</evidence>
<dbReference type="GO" id="GO:0004595">
    <property type="term" value="F:pantetheine-phosphate adenylyltransferase activity"/>
    <property type="evidence" value="ECO:0007669"/>
    <property type="project" value="UniProtKB-UniRule"/>
</dbReference>
<dbReference type="EC" id="2.7.7.3" evidence="9"/>
<gene>
    <name evidence="9" type="primary">coaD</name>
    <name evidence="11" type="ORF">BECKTC1821D_GA0114238_100449</name>
</gene>
<feature type="site" description="Transition state stabilizer" evidence="9">
    <location>
        <position position="18"/>
    </location>
</feature>
<proteinExistence type="inferred from homology"/>
<dbReference type="GO" id="GO:0005737">
    <property type="term" value="C:cytoplasm"/>
    <property type="evidence" value="ECO:0007669"/>
    <property type="project" value="UniProtKB-SubCell"/>
</dbReference>
<feature type="binding site" evidence="9">
    <location>
        <position position="88"/>
    </location>
    <ligand>
        <name>substrate</name>
    </ligand>
</feature>
<keyword evidence="5 9" id="KW-0067">ATP-binding</keyword>
<keyword evidence="3 9" id="KW-0548">Nucleotidyltransferase</keyword>
<keyword evidence="1 9" id="KW-0963">Cytoplasm</keyword>
<feature type="binding site" evidence="9">
    <location>
        <begin position="10"/>
        <end position="11"/>
    </location>
    <ligand>
        <name>ATP</name>
        <dbReference type="ChEBI" id="CHEBI:30616"/>
    </ligand>
</feature>
<feature type="binding site" evidence="9">
    <location>
        <position position="99"/>
    </location>
    <ligand>
        <name>ATP</name>
        <dbReference type="ChEBI" id="CHEBI:30616"/>
    </ligand>
</feature>
<dbReference type="PRINTS" id="PR01020">
    <property type="entry name" value="LPSBIOSNTHSS"/>
</dbReference>
<dbReference type="InterPro" id="IPR004821">
    <property type="entry name" value="Cyt_trans-like"/>
</dbReference>
<evidence type="ECO:0000256" key="6">
    <source>
        <dbReference type="ARBA" id="ARBA00022842"/>
    </source>
</evidence>
<feature type="binding site" evidence="9">
    <location>
        <position position="74"/>
    </location>
    <ligand>
        <name>substrate</name>
    </ligand>
</feature>
<accession>A0A450Y9Y8</accession>
<reference evidence="11" key="1">
    <citation type="submission" date="2019-02" db="EMBL/GenBank/DDBJ databases">
        <authorList>
            <person name="Gruber-Vodicka R. H."/>
            <person name="Seah K. B. B."/>
        </authorList>
    </citation>
    <scope>NUCLEOTIDE SEQUENCE</scope>
    <source>
        <strain evidence="11">BECK_BZ123</strain>
    </source>
</reference>
<keyword evidence="4 9" id="KW-0547">Nucleotide-binding</keyword>
<dbReference type="GO" id="GO:0005524">
    <property type="term" value="F:ATP binding"/>
    <property type="evidence" value="ECO:0007669"/>
    <property type="project" value="UniProtKB-KW"/>
</dbReference>
<evidence type="ECO:0000256" key="2">
    <source>
        <dbReference type="ARBA" id="ARBA00022679"/>
    </source>
</evidence>
<keyword evidence="6 9" id="KW-0460">Magnesium</keyword>
<comment type="subcellular location">
    <subcellularLocation>
        <location evidence="9">Cytoplasm</location>
    </subcellularLocation>
</comment>
<sequence>MKTKAVYPGTFDPITNGHVDIVTRAAGFFDEIIVAIAINAAKSPLFSVEKRIRLAEIVLAEVPNARVCGFDGLLVDLAKSHNAGVMLRGLRTASDFDYEFQLANMNRKLDANLETIFMTSREDLTCISSSLIRDIASLGGDVGRFMHPAVKIALDDTLKSRKKADRNSS</sequence>